<reference evidence="1" key="1">
    <citation type="submission" date="2021-06" db="EMBL/GenBank/DDBJ databases">
        <authorList>
            <person name="Kallberg Y."/>
            <person name="Tangrot J."/>
            <person name="Rosling A."/>
        </authorList>
    </citation>
    <scope>NUCLEOTIDE SEQUENCE</scope>
    <source>
        <strain evidence="1">MA461A</strain>
    </source>
</reference>
<dbReference type="EMBL" id="CAJVQC010000090">
    <property type="protein sequence ID" value="CAG8460536.1"/>
    <property type="molecule type" value="Genomic_DNA"/>
</dbReference>
<protein>
    <submittedName>
        <fullName evidence="1">24757_t:CDS:1</fullName>
    </submittedName>
</protein>
<name>A0ACA9K9D2_9GLOM</name>
<sequence length="67" mass="7731">MESVATMTISALVDELQEEGFFYKYKYDNSGFITHLFFAHNDSISLNHQYPTNSLVQTESENEFDEG</sequence>
<evidence type="ECO:0000313" key="1">
    <source>
        <dbReference type="EMBL" id="CAG8460536.1"/>
    </source>
</evidence>
<keyword evidence="2" id="KW-1185">Reference proteome</keyword>
<evidence type="ECO:0000313" key="2">
    <source>
        <dbReference type="Proteomes" id="UP000789920"/>
    </source>
</evidence>
<accession>A0ACA9K9D2</accession>
<comment type="caution">
    <text evidence="1">The sequence shown here is derived from an EMBL/GenBank/DDBJ whole genome shotgun (WGS) entry which is preliminary data.</text>
</comment>
<gene>
    <name evidence="1" type="ORF">RPERSI_LOCUS136</name>
</gene>
<dbReference type="Proteomes" id="UP000789920">
    <property type="component" value="Unassembled WGS sequence"/>
</dbReference>
<proteinExistence type="predicted"/>
<organism evidence="1 2">
    <name type="scientific">Racocetra persica</name>
    <dbReference type="NCBI Taxonomy" id="160502"/>
    <lineage>
        <taxon>Eukaryota</taxon>
        <taxon>Fungi</taxon>
        <taxon>Fungi incertae sedis</taxon>
        <taxon>Mucoromycota</taxon>
        <taxon>Glomeromycotina</taxon>
        <taxon>Glomeromycetes</taxon>
        <taxon>Diversisporales</taxon>
        <taxon>Gigasporaceae</taxon>
        <taxon>Racocetra</taxon>
    </lineage>
</organism>